<proteinExistence type="predicted"/>
<dbReference type="STRING" id="324831.LGAS_0393"/>
<dbReference type="EMBL" id="WBOA01000002">
    <property type="protein sequence ID" value="KAB1950439.1"/>
    <property type="molecule type" value="Genomic_DNA"/>
</dbReference>
<dbReference type="NCBIfam" id="TIGR02384">
    <property type="entry name" value="RelB_DinJ"/>
    <property type="match status" value="1"/>
</dbReference>
<organism evidence="1 2">
    <name type="scientific">Lactobacillus gasseri</name>
    <dbReference type="NCBI Taxonomy" id="1596"/>
    <lineage>
        <taxon>Bacteria</taxon>
        <taxon>Bacillati</taxon>
        <taxon>Bacillota</taxon>
        <taxon>Bacilli</taxon>
        <taxon>Lactobacillales</taxon>
        <taxon>Lactobacillaceae</taxon>
        <taxon>Lactobacillus</taxon>
    </lineage>
</organism>
<name>A0A133P7E4_LACGS</name>
<sequence>MYINCSIILDKGVINMAHTYSYRADSKDHDEVKRILDNLGLDMSTSIKMYFKQIIRHNGIPFSVTNSDTLTEDTKKALLLAEAKDMGLIEDDTPAFKDTNKLISYMKKRAKELE</sequence>
<gene>
    <name evidence="1" type="ORF">F8244_05605</name>
</gene>
<accession>A0A133P7E4</accession>
<dbReference type="OrthoDB" id="9808267at2"/>
<reference evidence="1 2" key="1">
    <citation type="submission" date="2019-09" db="EMBL/GenBank/DDBJ databases">
        <title>Investigation of probiotic properties of different lactic acid bacteria.</title>
        <authorList>
            <person name="Jaomanjaka F."/>
            <person name="Blanc P."/>
        </authorList>
    </citation>
    <scope>NUCLEOTIDE SEQUENCE [LARGE SCALE GENOMIC DNA]</scope>
    <source>
        <strain evidence="1 2">BIO6369</strain>
    </source>
</reference>
<protein>
    <submittedName>
        <fullName evidence="1">Type II toxin-antitoxin system RelB/DinJ family antitoxin</fullName>
    </submittedName>
</protein>
<dbReference type="AlphaFoldDB" id="A0A133P7E4"/>
<dbReference type="GO" id="GO:0006355">
    <property type="term" value="P:regulation of DNA-templated transcription"/>
    <property type="evidence" value="ECO:0007669"/>
    <property type="project" value="InterPro"/>
</dbReference>
<comment type="caution">
    <text evidence="1">The sequence shown here is derived from an EMBL/GenBank/DDBJ whole genome shotgun (WGS) entry which is preliminary data.</text>
</comment>
<dbReference type="OMA" id="MYINCSI"/>
<dbReference type="InterPro" id="IPR013321">
    <property type="entry name" value="Arc_rbn_hlx_hlx"/>
</dbReference>
<evidence type="ECO:0000313" key="2">
    <source>
        <dbReference type="Proteomes" id="UP000460112"/>
    </source>
</evidence>
<dbReference type="Pfam" id="PF04221">
    <property type="entry name" value="RelB"/>
    <property type="match status" value="1"/>
</dbReference>
<dbReference type="Gene3D" id="1.10.1220.10">
    <property type="entry name" value="Met repressor-like"/>
    <property type="match status" value="1"/>
</dbReference>
<dbReference type="Proteomes" id="UP000460112">
    <property type="component" value="Unassembled WGS sequence"/>
</dbReference>
<evidence type="ECO:0000313" key="1">
    <source>
        <dbReference type="EMBL" id="KAB1950439.1"/>
    </source>
</evidence>
<dbReference type="InterPro" id="IPR007337">
    <property type="entry name" value="RelB/DinJ"/>
</dbReference>
<dbReference type="eggNOG" id="COG3077">
    <property type="taxonomic scope" value="Bacteria"/>
</dbReference>